<dbReference type="OrthoDB" id="3196337at2"/>
<dbReference type="Proteomes" id="UP000629287">
    <property type="component" value="Unassembled WGS sequence"/>
</dbReference>
<feature type="domain" description="Metallo-beta-lactamase" evidence="6">
    <location>
        <begin position="39"/>
        <end position="239"/>
    </location>
</feature>
<gene>
    <name evidence="7" type="ORF">H4687_000206</name>
</gene>
<evidence type="ECO:0000256" key="3">
    <source>
        <dbReference type="ARBA" id="ARBA00022723"/>
    </source>
</evidence>
<dbReference type="Pfam" id="PF00753">
    <property type="entry name" value="Lactamase_B"/>
    <property type="match status" value="1"/>
</dbReference>
<dbReference type="InterPro" id="IPR001279">
    <property type="entry name" value="Metallo-B-lactamas"/>
</dbReference>
<protein>
    <submittedName>
        <fullName evidence="7">Glyoxylase-like metal-dependent hydrolase (Beta-lactamase superfamily II)</fullName>
    </submittedName>
</protein>
<dbReference type="InterPro" id="IPR051013">
    <property type="entry name" value="MBL_superfamily_lactonases"/>
</dbReference>
<name>A0A8I0NZH2_9ACTN</name>
<evidence type="ECO:0000256" key="2">
    <source>
        <dbReference type="ARBA" id="ARBA00007749"/>
    </source>
</evidence>
<reference evidence="7 8" key="1">
    <citation type="submission" date="2020-10" db="EMBL/GenBank/DDBJ databases">
        <title>Sequencing the genomes of 1000 actinobacteria strains.</title>
        <authorList>
            <person name="Klenk H.-P."/>
        </authorList>
    </citation>
    <scope>NUCLEOTIDE SEQUENCE [LARGE SCALE GENOMIC DNA]</scope>
    <source>
        <strain evidence="7 8">DSM 41803</strain>
    </source>
</reference>
<keyword evidence="5" id="KW-0862">Zinc</keyword>
<keyword evidence="4 7" id="KW-0378">Hydrolase</keyword>
<dbReference type="GO" id="GO:0046872">
    <property type="term" value="F:metal ion binding"/>
    <property type="evidence" value="ECO:0007669"/>
    <property type="project" value="UniProtKB-KW"/>
</dbReference>
<dbReference type="Gene3D" id="3.60.15.10">
    <property type="entry name" value="Ribonuclease Z/Hydroxyacylglutathione hydrolase-like"/>
    <property type="match status" value="1"/>
</dbReference>
<organism evidence="7 8">
    <name type="scientific">Streptomyces stelliscabiei</name>
    <dbReference type="NCBI Taxonomy" id="146820"/>
    <lineage>
        <taxon>Bacteria</taxon>
        <taxon>Bacillati</taxon>
        <taxon>Actinomycetota</taxon>
        <taxon>Actinomycetes</taxon>
        <taxon>Kitasatosporales</taxon>
        <taxon>Streptomycetaceae</taxon>
        <taxon>Streptomyces</taxon>
    </lineage>
</organism>
<dbReference type="PANTHER" id="PTHR42978:SF7">
    <property type="entry name" value="METALLO-HYDROLASE RV2300C-RELATED"/>
    <property type="match status" value="1"/>
</dbReference>
<keyword evidence="8" id="KW-1185">Reference proteome</keyword>
<dbReference type="SUPFAM" id="SSF56281">
    <property type="entry name" value="Metallo-hydrolase/oxidoreductase"/>
    <property type="match status" value="1"/>
</dbReference>
<dbReference type="SMART" id="SM00849">
    <property type="entry name" value="Lactamase_B"/>
    <property type="match status" value="1"/>
</dbReference>
<dbReference type="EMBL" id="JADBGF010000001">
    <property type="protein sequence ID" value="MBE1594077.1"/>
    <property type="molecule type" value="Genomic_DNA"/>
</dbReference>
<dbReference type="GO" id="GO:0016787">
    <property type="term" value="F:hydrolase activity"/>
    <property type="evidence" value="ECO:0007669"/>
    <property type="project" value="UniProtKB-KW"/>
</dbReference>
<proteinExistence type="inferred from homology"/>
<dbReference type="CDD" id="cd07729">
    <property type="entry name" value="AHL_lactonase_MBL-fold"/>
    <property type="match status" value="1"/>
</dbReference>
<evidence type="ECO:0000256" key="4">
    <source>
        <dbReference type="ARBA" id="ARBA00022801"/>
    </source>
</evidence>
<accession>A0A8I0NZH2</accession>
<comment type="cofactor">
    <cofactor evidence="1">
        <name>Zn(2+)</name>
        <dbReference type="ChEBI" id="CHEBI:29105"/>
    </cofactor>
</comment>
<dbReference type="PANTHER" id="PTHR42978">
    <property type="entry name" value="QUORUM-QUENCHING LACTONASE YTNP-RELATED-RELATED"/>
    <property type="match status" value="1"/>
</dbReference>
<sequence length="259" mass="29142">MTDSWEAFAVRFGRHRLRRSAFYLNYAGYGEPDDDVTMDYYFWVIRGPAGTIVVDTGFAPEVGRRRGREVLADPMELLGRLGVDASTVRTVVVTHAHYDHIGNLARFPSAEVVMSRREHEFWQGPFAVRGHFAIPTETAELRHLSSLRTTGRLTLVEETYQLAPGVELLELGGHTPGQLVVLVRGAGGTVALASDAIHTYEEYERDRPFGIVADVPAMYRAYDRIRELEQQGVRVVAGHDPDVMTRFTPYFTDTVCRLL</sequence>
<dbReference type="RefSeq" id="WP_050399389.1">
    <property type="nucleotide sequence ID" value="NZ_JADBGF010000001.1"/>
</dbReference>
<keyword evidence="3" id="KW-0479">Metal-binding</keyword>
<evidence type="ECO:0000256" key="5">
    <source>
        <dbReference type="ARBA" id="ARBA00022833"/>
    </source>
</evidence>
<evidence type="ECO:0000259" key="6">
    <source>
        <dbReference type="SMART" id="SM00849"/>
    </source>
</evidence>
<evidence type="ECO:0000256" key="1">
    <source>
        <dbReference type="ARBA" id="ARBA00001947"/>
    </source>
</evidence>
<dbReference type="AlphaFoldDB" id="A0A8I0NZH2"/>
<comment type="similarity">
    <text evidence="2">Belongs to the metallo-beta-lactamase superfamily.</text>
</comment>
<evidence type="ECO:0000313" key="8">
    <source>
        <dbReference type="Proteomes" id="UP000629287"/>
    </source>
</evidence>
<evidence type="ECO:0000313" key="7">
    <source>
        <dbReference type="EMBL" id="MBE1594077.1"/>
    </source>
</evidence>
<dbReference type="InterPro" id="IPR036866">
    <property type="entry name" value="RibonucZ/Hydroxyglut_hydro"/>
</dbReference>
<comment type="caution">
    <text evidence="7">The sequence shown here is derived from an EMBL/GenBank/DDBJ whole genome shotgun (WGS) entry which is preliminary data.</text>
</comment>
<dbReference type="GeneID" id="86824895"/>